<dbReference type="Gene3D" id="3.40.630.40">
    <property type="entry name" value="Zn-dependent exopeptidases"/>
    <property type="match status" value="1"/>
</dbReference>
<dbReference type="Pfam" id="PF01520">
    <property type="entry name" value="Amidase_3"/>
    <property type="match status" value="1"/>
</dbReference>
<dbReference type="InterPro" id="IPR050695">
    <property type="entry name" value="N-acetylmuramoyl_amidase_3"/>
</dbReference>
<keyword evidence="1" id="KW-0378">Hydrolase</keyword>
<feature type="domain" description="MurNAc-LAA" evidence="2">
    <location>
        <begin position="121"/>
        <end position="249"/>
    </location>
</feature>
<sequence length="395" mass="41855">VAVASVGLIPGVSAEVGPVAFLGPNAEILPILSSSPNGTVVSSTCGTPIAFDGGEPLNPVDVVLDPGHGGPETGSVGANGLIERTLNLAVALHARDHLVSLGYTVALTRDRDLHLPIRQRAAIANALSPRAFVSIHHNGGAVRRSATPGTETFHQVDDPESARLAGILFEDLHTAFAPYWVSWVDTVHKGASVRLRDGRTETYGVLRLTPDLNSAISEALYLSNPPEAALLAYPEIQAMEGRTIAAAIHRFLTSADPGSGFRPEFYDGHTTGTGTTSGCHDPELTPPTEVSTGFTAEEYETLAATARHLGRSTDWVVRFGVHTLKFFGSLPDADPIRPLDEADRPDAYGPISEVVPWDQAEHAVLIEMADAYGLTRTQVQKLGAVLMAFLTGLEA</sequence>
<dbReference type="SMART" id="SM00646">
    <property type="entry name" value="Ami_3"/>
    <property type="match status" value="1"/>
</dbReference>
<dbReference type="CDD" id="cd02696">
    <property type="entry name" value="MurNAc-LAA"/>
    <property type="match status" value="1"/>
</dbReference>
<name>A0A381P6R2_9ZZZZ</name>
<dbReference type="PANTHER" id="PTHR30404:SF0">
    <property type="entry name" value="N-ACETYLMURAMOYL-L-ALANINE AMIDASE AMIC"/>
    <property type="match status" value="1"/>
</dbReference>
<evidence type="ECO:0000259" key="2">
    <source>
        <dbReference type="SMART" id="SM00646"/>
    </source>
</evidence>
<dbReference type="GO" id="GO:0008745">
    <property type="term" value="F:N-acetylmuramoyl-L-alanine amidase activity"/>
    <property type="evidence" value="ECO:0007669"/>
    <property type="project" value="InterPro"/>
</dbReference>
<protein>
    <recommendedName>
        <fullName evidence="2">MurNAc-LAA domain-containing protein</fullName>
    </recommendedName>
</protein>
<dbReference type="SUPFAM" id="SSF53187">
    <property type="entry name" value="Zn-dependent exopeptidases"/>
    <property type="match status" value="1"/>
</dbReference>
<accession>A0A381P6R2</accession>
<dbReference type="GO" id="GO:0009253">
    <property type="term" value="P:peptidoglycan catabolic process"/>
    <property type="evidence" value="ECO:0007669"/>
    <property type="project" value="InterPro"/>
</dbReference>
<gene>
    <name evidence="3" type="ORF">METZ01_LOCUS15489</name>
</gene>
<reference evidence="3" key="1">
    <citation type="submission" date="2018-05" db="EMBL/GenBank/DDBJ databases">
        <authorList>
            <person name="Lanie J.A."/>
            <person name="Ng W.-L."/>
            <person name="Kazmierczak K.M."/>
            <person name="Andrzejewski T.M."/>
            <person name="Davidsen T.M."/>
            <person name="Wayne K.J."/>
            <person name="Tettelin H."/>
            <person name="Glass J.I."/>
            <person name="Rusch D."/>
            <person name="Podicherti R."/>
            <person name="Tsui H.-C.T."/>
            <person name="Winkler M.E."/>
        </authorList>
    </citation>
    <scope>NUCLEOTIDE SEQUENCE</scope>
</reference>
<evidence type="ECO:0000313" key="3">
    <source>
        <dbReference type="EMBL" id="SUZ62635.1"/>
    </source>
</evidence>
<dbReference type="EMBL" id="UINC01000883">
    <property type="protein sequence ID" value="SUZ62635.1"/>
    <property type="molecule type" value="Genomic_DNA"/>
</dbReference>
<proteinExistence type="predicted"/>
<dbReference type="PANTHER" id="PTHR30404">
    <property type="entry name" value="N-ACETYLMURAMOYL-L-ALANINE AMIDASE"/>
    <property type="match status" value="1"/>
</dbReference>
<feature type="non-terminal residue" evidence="3">
    <location>
        <position position="1"/>
    </location>
</feature>
<evidence type="ECO:0000256" key="1">
    <source>
        <dbReference type="ARBA" id="ARBA00022801"/>
    </source>
</evidence>
<dbReference type="InterPro" id="IPR002508">
    <property type="entry name" value="MurNAc-LAA_cat"/>
</dbReference>
<dbReference type="AlphaFoldDB" id="A0A381P6R2"/>
<organism evidence="3">
    <name type="scientific">marine metagenome</name>
    <dbReference type="NCBI Taxonomy" id="408172"/>
    <lineage>
        <taxon>unclassified sequences</taxon>
        <taxon>metagenomes</taxon>
        <taxon>ecological metagenomes</taxon>
    </lineage>
</organism>
<dbReference type="GO" id="GO:0030288">
    <property type="term" value="C:outer membrane-bounded periplasmic space"/>
    <property type="evidence" value="ECO:0007669"/>
    <property type="project" value="TreeGrafter"/>
</dbReference>